<dbReference type="Proteomes" id="UP000315400">
    <property type="component" value="Unassembled WGS sequence"/>
</dbReference>
<dbReference type="InterPro" id="IPR006059">
    <property type="entry name" value="SBP"/>
</dbReference>
<dbReference type="AlphaFoldDB" id="A0A540VPL0"/>
<dbReference type="GO" id="GO:0042597">
    <property type="term" value="C:periplasmic space"/>
    <property type="evidence" value="ECO:0007669"/>
    <property type="project" value="UniProtKB-SubCell"/>
</dbReference>
<reference evidence="8 9" key="1">
    <citation type="submission" date="2019-06" db="EMBL/GenBank/DDBJ databases">
        <title>Metagenome assembled Genome of Spiribacter salinus SL48-SHIP from the microbial mat of Salt Lake 48 (Novosibirsk region, Russia).</title>
        <authorList>
            <person name="Shipova A."/>
            <person name="Rozanov A.S."/>
            <person name="Bryanskaya A.V."/>
            <person name="Peltek S.E."/>
        </authorList>
    </citation>
    <scope>NUCLEOTIDE SEQUENCE [LARGE SCALE GENOMIC DNA]</scope>
    <source>
        <strain evidence="8">SL48-SHIP-2</strain>
    </source>
</reference>
<feature type="signal peptide" evidence="7">
    <location>
        <begin position="1"/>
        <end position="24"/>
    </location>
</feature>
<dbReference type="STRING" id="1260251.SPISAL_03455"/>
<dbReference type="PRINTS" id="PR00909">
    <property type="entry name" value="SPERMDNBNDNG"/>
</dbReference>
<evidence type="ECO:0000256" key="3">
    <source>
        <dbReference type="ARBA" id="ARBA00022729"/>
    </source>
</evidence>
<dbReference type="SUPFAM" id="SSF53850">
    <property type="entry name" value="Periplasmic binding protein-like II"/>
    <property type="match status" value="1"/>
</dbReference>
<accession>A0A540VPL0</accession>
<feature type="chain" id="PRO_5022244675" description="Putrescine-binding periplasmic protein" evidence="7">
    <location>
        <begin position="25"/>
        <end position="356"/>
    </location>
</feature>
<evidence type="ECO:0000313" key="9">
    <source>
        <dbReference type="Proteomes" id="UP000315400"/>
    </source>
</evidence>
<dbReference type="Gene3D" id="3.40.190.10">
    <property type="entry name" value="Periplasmic binding protein-like II"/>
    <property type="match status" value="2"/>
</dbReference>
<evidence type="ECO:0000256" key="2">
    <source>
        <dbReference type="ARBA" id="ARBA00022448"/>
    </source>
</evidence>
<comment type="caution">
    <text evidence="8">The sequence shown here is derived from an EMBL/GenBank/DDBJ whole genome shotgun (WGS) entry which is preliminary data.</text>
</comment>
<dbReference type="Pfam" id="PF13416">
    <property type="entry name" value="SBP_bac_8"/>
    <property type="match status" value="1"/>
</dbReference>
<dbReference type="PIRSF" id="PIRSF019574">
    <property type="entry name" value="Periplasmic_polyamine_BP"/>
    <property type="match status" value="1"/>
</dbReference>
<keyword evidence="4 5" id="KW-0574">Periplasm</keyword>
<organism evidence="8 9">
    <name type="scientific">Spiribacter salinus</name>
    <dbReference type="NCBI Taxonomy" id="1335746"/>
    <lineage>
        <taxon>Bacteria</taxon>
        <taxon>Pseudomonadati</taxon>
        <taxon>Pseudomonadota</taxon>
        <taxon>Gammaproteobacteria</taxon>
        <taxon>Chromatiales</taxon>
        <taxon>Ectothiorhodospiraceae</taxon>
        <taxon>Spiribacter</taxon>
    </lineage>
</organism>
<comment type="subcellular location">
    <subcellularLocation>
        <location evidence="1 5">Periplasm</location>
    </subcellularLocation>
</comment>
<name>A0A540VPL0_9GAMM</name>
<evidence type="ECO:0000256" key="7">
    <source>
        <dbReference type="SAM" id="SignalP"/>
    </source>
</evidence>
<comment type="function">
    <text evidence="5">Required for the activity of the bacterial periplasmic transport system of putrescine.</text>
</comment>
<dbReference type="PANTHER" id="PTHR30222:SF17">
    <property type="entry name" value="SPERMIDINE_PUTRESCINE-BINDING PERIPLASMIC PROTEIN"/>
    <property type="match status" value="1"/>
</dbReference>
<keyword evidence="2 5" id="KW-0813">Transport</keyword>
<evidence type="ECO:0000256" key="4">
    <source>
        <dbReference type="ARBA" id="ARBA00022764"/>
    </source>
</evidence>
<dbReference type="PANTHER" id="PTHR30222">
    <property type="entry name" value="SPERMIDINE/PUTRESCINE-BINDING PERIPLASMIC PROTEIN"/>
    <property type="match status" value="1"/>
</dbReference>
<dbReference type="EMBL" id="VIFK01000280">
    <property type="protein sequence ID" value="TQE98103.1"/>
    <property type="molecule type" value="Genomic_DNA"/>
</dbReference>
<sequence>MTARIACRYLMLVSLLVPLASVSAEDADTLYLFNWSQYMDPSIIEAFEAEHDVEVVENYFNSNGEMFSKLQAGGVSQYDVVVPSNYYVPRLIESDLVQRLDKAQIPNLDNLMETFIDPAYDPGNDYSAAYQWGTTGLVYDRSALGEQPASWSVLFDPDVNPDAPFAVPEDGQVTLGAACAYLGHGYDCTDRDALEEAARLVLDAKARDNFAGFIQGTPVLQQLVRGSVSAGMTFNGDYFYLKEEDPEGFADIEFVIPEEGAEIWVDTMMIPADAPNPELAHAFINFILDAEVGAQLSNWNYYSSPNAAALPLLDEVLQAPPISPTDETMETLAFTPSLMGDELQFLQQIWREVESR</sequence>
<dbReference type="GO" id="GO:0019808">
    <property type="term" value="F:polyamine binding"/>
    <property type="evidence" value="ECO:0007669"/>
    <property type="project" value="InterPro"/>
</dbReference>
<dbReference type="CDD" id="cd13590">
    <property type="entry name" value="PBP2_PotD_PotF_like"/>
    <property type="match status" value="1"/>
</dbReference>
<gene>
    <name evidence="8" type="ORF">FKY71_15575</name>
</gene>
<feature type="binding site" evidence="6">
    <location>
        <position position="86"/>
    </location>
    <ligand>
        <name>spermidine</name>
        <dbReference type="ChEBI" id="CHEBI:57834"/>
    </ligand>
</feature>
<dbReference type="GO" id="GO:0015846">
    <property type="term" value="P:polyamine transport"/>
    <property type="evidence" value="ECO:0007669"/>
    <property type="project" value="InterPro"/>
</dbReference>
<evidence type="ECO:0000256" key="6">
    <source>
        <dbReference type="PIRSR" id="PIRSR019574-1"/>
    </source>
</evidence>
<proteinExistence type="inferred from homology"/>
<evidence type="ECO:0000313" key="8">
    <source>
        <dbReference type="EMBL" id="TQE98103.1"/>
    </source>
</evidence>
<evidence type="ECO:0000256" key="5">
    <source>
        <dbReference type="PIRNR" id="PIRNR019574"/>
    </source>
</evidence>
<evidence type="ECO:0000256" key="1">
    <source>
        <dbReference type="ARBA" id="ARBA00004418"/>
    </source>
</evidence>
<keyword evidence="3 7" id="KW-0732">Signal</keyword>
<comment type="similarity">
    <text evidence="5">Belongs to the bacterial solute-binding protein PotD/PotF family.</text>
</comment>
<dbReference type="InterPro" id="IPR001188">
    <property type="entry name" value="Sperm_putr-bd"/>
</dbReference>
<protein>
    <recommendedName>
        <fullName evidence="5">Putrescine-binding periplasmic protein</fullName>
    </recommendedName>
</protein>